<dbReference type="RefSeq" id="WP_206983671.1">
    <property type="nucleotide sequence ID" value="NZ_JAFLQZ010000004.1"/>
</dbReference>
<evidence type="ECO:0008006" key="4">
    <source>
        <dbReference type="Google" id="ProtNLM"/>
    </source>
</evidence>
<feature type="signal peptide" evidence="1">
    <location>
        <begin position="1"/>
        <end position="17"/>
    </location>
</feature>
<sequence length="146" mass="16349">MMTLLVRPLLWSVLAFAAPAATGLPSWVGTYQYEEKPVKALAGYSMSMLWKLTLQPQDSKALGGLLSVEGQQTYMKLKVRATGSAQDAQISFLQLVDGNDYQQFKPGDVLLRLRKDSKGVTRTYWGKLQPRLSETYKDGQVSFVRK</sequence>
<accession>A0A939J8L5</accession>
<dbReference type="InterPro" id="IPR046033">
    <property type="entry name" value="DUF5991"/>
</dbReference>
<dbReference type="AlphaFoldDB" id="A0A939J8L5"/>
<reference evidence="2" key="1">
    <citation type="submission" date="2021-03" db="EMBL/GenBank/DDBJ databases">
        <authorList>
            <person name="Kim M.K."/>
        </authorList>
    </citation>
    <scope>NUCLEOTIDE SEQUENCE</scope>
    <source>
        <strain evidence="2">BT186</strain>
    </source>
</reference>
<name>A0A939J8L5_9BACT</name>
<dbReference type="Pfam" id="PF19453">
    <property type="entry name" value="DUF5991"/>
    <property type="match status" value="1"/>
</dbReference>
<evidence type="ECO:0000313" key="2">
    <source>
        <dbReference type="EMBL" id="MBO0357879.1"/>
    </source>
</evidence>
<dbReference type="EMBL" id="JAFLQZ010000004">
    <property type="protein sequence ID" value="MBO0357879.1"/>
    <property type="molecule type" value="Genomic_DNA"/>
</dbReference>
<gene>
    <name evidence="2" type="ORF">J0X19_07980</name>
</gene>
<feature type="chain" id="PRO_5037717838" description="DUF3108 domain-containing protein" evidence="1">
    <location>
        <begin position="18"/>
        <end position="146"/>
    </location>
</feature>
<keyword evidence="3" id="KW-1185">Reference proteome</keyword>
<comment type="caution">
    <text evidence="2">The sequence shown here is derived from an EMBL/GenBank/DDBJ whole genome shotgun (WGS) entry which is preliminary data.</text>
</comment>
<protein>
    <recommendedName>
        <fullName evidence="4">DUF3108 domain-containing protein</fullName>
    </recommendedName>
</protein>
<dbReference type="Proteomes" id="UP000664144">
    <property type="component" value="Unassembled WGS sequence"/>
</dbReference>
<evidence type="ECO:0000313" key="3">
    <source>
        <dbReference type="Proteomes" id="UP000664144"/>
    </source>
</evidence>
<proteinExistence type="predicted"/>
<keyword evidence="1" id="KW-0732">Signal</keyword>
<evidence type="ECO:0000256" key="1">
    <source>
        <dbReference type="SAM" id="SignalP"/>
    </source>
</evidence>
<organism evidence="2 3">
    <name type="scientific">Hymenobacter telluris</name>
    <dbReference type="NCBI Taxonomy" id="2816474"/>
    <lineage>
        <taxon>Bacteria</taxon>
        <taxon>Pseudomonadati</taxon>
        <taxon>Bacteroidota</taxon>
        <taxon>Cytophagia</taxon>
        <taxon>Cytophagales</taxon>
        <taxon>Hymenobacteraceae</taxon>
        <taxon>Hymenobacter</taxon>
    </lineage>
</organism>